<keyword evidence="5 7" id="KW-0472">Membrane</keyword>
<accession>A0ABQ6E0Y0</accession>
<comment type="subcellular location">
    <subcellularLocation>
        <location evidence="1">Membrane</location>
        <topology evidence="1">Single-pass membrane protein</topology>
    </subcellularLocation>
</comment>
<dbReference type="InterPro" id="IPR003646">
    <property type="entry name" value="SH3-like_bac-type"/>
</dbReference>
<dbReference type="Pfam" id="PF08239">
    <property type="entry name" value="SH3_3"/>
    <property type="match status" value="1"/>
</dbReference>
<organism evidence="10 11">
    <name type="scientific">Psychromonas marina</name>
    <dbReference type="NCBI Taxonomy" id="88364"/>
    <lineage>
        <taxon>Bacteria</taxon>
        <taxon>Pseudomonadati</taxon>
        <taxon>Pseudomonadota</taxon>
        <taxon>Gammaproteobacteria</taxon>
        <taxon>Alteromonadales</taxon>
        <taxon>Psychromonadaceae</taxon>
        <taxon>Psychromonas</taxon>
    </lineage>
</organism>
<sequence>MNKIKILFATLFLTLSMNSFAEVRYISDDVFIYLHSGPGLDYRITGTLKVGTEVNTLKYDEKTKFMQVKASTGRTGWMKVSELQKTLPAKNLLPTVQAQLKVANDKLTTIAEENTASLVEKEQIFQEQTTLVDNLNQEKSLLQKEILDLKARNLELDLLQETKESRIQMQWLLNGGGVLFFGLIIGLLIPFLPRRKKRTDNW</sequence>
<evidence type="ECO:0000256" key="8">
    <source>
        <dbReference type="SAM" id="SignalP"/>
    </source>
</evidence>
<feature type="coiled-coil region" evidence="6">
    <location>
        <begin position="125"/>
        <end position="152"/>
    </location>
</feature>
<feature type="signal peptide" evidence="8">
    <location>
        <begin position="1"/>
        <end position="21"/>
    </location>
</feature>
<keyword evidence="6" id="KW-0175">Coiled coil</keyword>
<keyword evidence="4 7" id="KW-1133">Transmembrane helix</keyword>
<comment type="caution">
    <text evidence="10">The sequence shown here is derived from an EMBL/GenBank/DDBJ whole genome shotgun (WGS) entry which is preliminary data.</text>
</comment>
<dbReference type="PROSITE" id="PS51781">
    <property type="entry name" value="SH3B"/>
    <property type="match status" value="1"/>
</dbReference>
<evidence type="ECO:0000256" key="6">
    <source>
        <dbReference type="SAM" id="Coils"/>
    </source>
</evidence>
<proteinExistence type="predicted"/>
<evidence type="ECO:0000313" key="10">
    <source>
        <dbReference type="EMBL" id="GLS90860.1"/>
    </source>
</evidence>
<reference evidence="11" key="1">
    <citation type="journal article" date="2019" name="Int. J. Syst. Evol. Microbiol.">
        <title>The Global Catalogue of Microorganisms (GCM) 10K type strain sequencing project: providing services to taxonomists for standard genome sequencing and annotation.</title>
        <authorList>
            <consortium name="The Broad Institute Genomics Platform"/>
            <consortium name="The Broad Institute Genome Sequencing Center for Infectious Disease"/>
            <person name="Wu L."/>
            <person name="Ma J."/>
        </authorList>
    </citation>
    <scope>NUCLEOTIDE SEQUENCE [LARGE SCALE GENOMIC DNA]</scope>
    <source>
        <strain evidence="11">NBRC 103166</strain>
    </source>
</reference>
<keyword evidence="2 7" id="KW-0812">Transmembrane</keyword>
<dbReference type="SMART" id="SM00287">
    <property type="entry name" value="SH3b"/>
    <property type="match status" value="1"/>
</dbReference>
<gene>
    <name evidence="10" type="ORF">GCM10007916_19270</name>
</gene>
<evidence type="ECO:0000259" key="9">
    <source>
        <dbReference type="PROSITE" id="PS51781"/>
    </source>
</evidence>
<feature type="chain" id="PRO_5046030181" evidence="8">
    <location>
        <begin position="22"/>
        <end position="202"/>
    </location>
</feature>
<evidence type="ECO:0000256" key="4">
    <source>
        <dbReference type="ARBA" id="ARBA00022989"/>
    </source>
</evidence>
<evidence type="ECO:0000256" key="2">
    <source>
        <dbReference type="ARBA" id="ARBA00022692"/>
    </source>
</evidence>
<keyword evidence="3 8" id="KW-0732">Signal</keyword>
<evidence type="ECO:0000313" key="11">
    <source>
        <dbReference type="Proteomes" id="UP001157353"/>
    </source>
</evidence>
<evidence type="ECO:0000256" key="1">
    <source>
        <dbReference type="ARBA" id="ARBA00004167"/>
    </source>
</evidence>
<dbReference type="InterPro" id="IPR016476">
    <property type="entry name" value="SH3_dom_pro"/>
</dbReference>
<feature type="transmembrane region" description="Helical" evidence="7">
    <location>
        <begin position="171"/>
        <end position="192"/>
    </location>
</feature>
<dbReference type="EMBL" id="BSPQ01000005">
    <property type="protein sequence ID" value="GLS90860.1"/>
    <property type="molecule type" value="Genomic_DNA"/>
</dbReference>
<name>A0ABQ6E0Y0_9GAMM</name>
<feature type="domain" description="SH3b" evidence="9">
    <location>
        <begin position="21"/>
        <end position="87"/>
    </location>
</feature>
<evidence type="ECO:0000256" key="7">
    <source>
        <dbReference type="SAM" id="Phobius"/>
    </source>
</evidence>
<dbReference type="Gene3D" id="2.30.30.40">
    <property type="entry name" value="SH3 Domains"/>
    <property type="match status" value="1"/>
</dbReference>
<dbReference type="NCBIfam" id="TIGR04211">
    <property type="entry name" value="SH3_and_anchor"/>
    <property type="match status" value="1"/>
</dbReference>
<protein>
    <submittedName>
        <fullName evidence="10">Signal transduction protein</fullName>
    </submittedName>
</protein>
<dbReference type="RefSeq" id="WP_284203974.1">
    <property type="nucleotide sequence ID" value="NZ_BSPQ01000005.1"/>
</dbReference>
<dbReference type="PIRSF" id="PIRSF006158">
    <property type="entry name" value="UCP006158_SH3"/>
    <property type="match status" value="1"/>
</dbReference>
<keyword evidence="11" id="KW-1185">Reference proteome</keyword>
<evidence type="ECO:0000256" key="3">
    <source>
        <dbReference type="ARBA" id="ARBA00022729"/>
    </source>
</evidence>
<evidence type="ECO:0000256" key="5">
    <source>
        <dbReference type="ARBA" id="ARBA00023136"/>
    </source>
</evidence>
<dbReference type="Proteomes" id="UP001157353">
    <property type="component" value="Unassembled WGS sequence"/>
</dbReference>